<dbReference type="PANTHER" id="PTHR24305">
    <property type="entry name" value="CYTOCHROME P450"/>
    <property type="match status" value="1"/>
</dbReference>
<sequence length="266" mass="29909">MHGDGHEQIYHLHEKYGPLIRIQPNEVAINDIEHYLESIYTQNTKFTKAPSYYNAFDFPRSNVFSETSREVHSQEKRLMSHAFSRKNVVGMQDTFYDSVERWVAQIKASISKGNPIPLWHDTQCLKLETASRFSYGSSDGALKTDNFAHPIFLGIEGFAPSVVVFQHFPIVRHIAMLAQRLMPSGLPDINKGAAEGLVRLRERKLSGETAGMIIFDSMMGKAQSKGINLDPDRLVSNGGLMLIAGEVLLNAMHHVNEGEANKKRIE</sequence>
<accession>A0A072P178</accession>
<organism evidence="1 2">
    <name type="scientific">Exophiala aquamarina CBS 119918</name>
    <dbReference type="NCBI Taxonomy" id="1182545"/>
    <lineage>
        <taxon>Eukaryota</taxon>
        <taxon>Fungi</taxon>
        <taxon>Dikarya</taxon>
        <taxon>Ascomycota</taxon>
        <taxon>Pezizomycotina</taxon>
        <taxon>Eurotiomycetes</taxon>
        <taxon>Chaetothyriomycetidae</taxon>
        <taxon>Chaetothyriales</taxon>
        <taxon>Herpotrichiellaceae</taxon>
        <taxon>Exophiala</taxon>
    </lineage>
</organism>
<dbReference type="VEuPathDB" id="FungiDB:A1O9_10271"/>
<dbReference type="Proteomes" id="UP000027920">
    <property type="component" value="Unassembled WGS sequence"/>
</dbReference>
<dbReference type="GO" id="GO:0016705">
    <property type="term" value="F:oxidoreductase activity, acting on paired donors, with incorporation or reduction of molecular oxygen"/>
    <property type="evidence" value="ECO:0007669"/>
    <property type="project" value="InterPro"/>
</dbReference>
<dbReference type="HOGENOM" id="CLU_1045957_0_0_1"/>
<dbReference type="PANTHER" id="PTHR24305:SF152">
    <property type="entry name" value="P450, PUTATIVE (EUROFUNG)-RELATED"/>
    <property type="match status" value="1"/>
</dbReference>
<evidence type="ECO:0000313" key="1">
    <source>
        <dbReference type="EMBL" id="KEF53869.1"/>
    </source>
</evidence>
<dbReference type="SUPFAM" id="SSF48264">
    <property type="entry name" value="Cytochrome P450"/>
    <property type="match status" value="1"/>
</dbReference>
<dbReference type="GO" id="GO:0020037">
    <property type="term" value="F:heme binding"/>
    <property type="evidence" value="ECO:0007669"/>
    <property type="project" value="InterPro"/>
</dbReference>
<dbReference type="RefSeq" id="XP_013256459.1">
    <property type="nucleotide sequence ID" value="XM_013401005.1"/>
</dbReference>
<gene>
    <name evidence="1" type="ORF">A1O9_10271</name>
</gene>
<evidence type="ECO:0008006" key="3">
    <source>
        <dbReference type="Google" id="ProtNLM"/>
    </source>
</evidence>
<dbReference type="EMBL" id="AMGV01000012">
    <property type="protein sequence ID" value="KEF53869.1"/>
    <property type="molecule type" value="Genomic_DNA"/>
</dbReference>
<name>A0A072P178_9EURO</name>
<dbReference type="InterPro" id="IPR036396">
    <property type="entry name" value="Cyt_P450_sf"/>
</dbReference>
<keyword evidence="2" id="KW-1185">Reference proteome</keyword>
<dbReference type="AlphaFoldDB" id="A0A072P178"/>
<dbReference type="GeneID" id="25285175"/>
<dbReference type="Gene3D" id="1.10.630.10">
    <property type="entry name" value="Cytochrome P450"/>
    <property type="match status" value="1"/>
</dbReference>
<protein>
    <recommendedName>
        <fullName evidence="3">Cytochrome P450 oxidoreductase</fullName>
    </recommendedName>
</protein>
<dbReference type="GO" id="GO:0005506">
    <property type="term" value="F:iron ion binding"/>
    <property type="evidence" value="ECO:0007669"/>
    <property type="project" value="InterPro"/>
</dbReference>
<dbReference type="GO" id="GO:0004497">
    <property type="term" value="F:monooxygenase activity"/>
    <property type="evidence" value="ECO:0007669"/>
    <property type="project" value="InterPro"/>
</dbReference>
<dbReference type="InterPro" id="IPR050121">
    <property type="entry name" value="Cytochrome_P450_monoxygenase"/>
</dbReference>
<comment type="caution">
    <text evidence="1">The sequence shown here is derived from an EMBL/GenBank/DDBJ whole genome shotgun (WGS) entry which is preliminary data.</text>
</comment>
<dbReference type="STRING" id="1182545.A0A072P178"/>
<reference evidence="1 2" key="1">
    <citation type="submission" date="2013-03" db="EMBL/GenBank/DDBJ databases">
        <title>The Genome Sequence of Exophiala aquamarina CBS 119918.</title>
        <authorList>
            <consortium name="The Broad Institute Genomics Platform"/>
            <person name="Cuomo C."/>
            <person name="de Hoog S."/>
            <person name="Gorbushina A."/>
            <person name="Walker B."/>
            <person name="Young S.K."/>
            <person name="Zeng Q."/>
            <person name="Gargeya S."/>
            <person name="Fitzgerald M."/>
            <person name="Haas B."/>
            <person name="Abouelleil A."/>
            <person name="Allen A.W."/>
            <person name="Alvarado L."/>
            <person name="Arachchi H.M."/>
            <person name="Berlin A.M."/>
            <person name="Chapman S.B."/>
            <person name="Gainer-Dewar J."/>
            <person name="Goldberg J."/>
            <person name="Griggs A."/>
            <person name="Gujja S."/>
            <person name="Hansen M."/>
            <person name="Howarth C."/>
            <person name="Imamovic A."/>
            <person name="Ireland A."/>
            <person name="Larimer J."/>
            <person name="McCowan C."/>
            <person name="Murphy C."/>
            <person name="Pearson M."/>
            <person name="Poon T.W."/>
            <person name="Priest M."/>
            <person name="Roberts A."/>
            <person name="Saif S."/>
            <person name="Shea T."/>
            <person name="Sisk P."/>
            <person name="Sykes S."/>
            <person name="Wortman J."/>
            <person name="Nusbaum C."/>
            <person name="Birren B."/>
        </authorList>
    </citation>
    <scope>NUCLEOTIDE SEQUENCE [LARGE SCALE GENOMIC DNA]</scope>
    <source>
        <strain evidence="1 2">CBS 119918</strain>
    </source>
</reference>
<evidence type="ECO:0000313" key="2">
    <source>
        <dbReference type="Proteomes" id="UP000027920"/>
    </source>
</evidence>
<proteinExistence type="predicted"/>
<dbReference type="OrthoDB" id="3945418at2759"/>